<organism evidence="1 2">
    <name type="scientific">Streptacidiphilus cavernicola</name>
    <dbReference type="NCBI Taxonomy" id="3342716"/>
    <lineage>
        <taxon>Bacteria</taxon>
        <taxon>Bacillati</taxon>
        <taxon>Actinomycetota</taxon>
        <taxon>Actinomycetes</taxon>
        <taxon>Kitasatosporales</taxon>
        <taxon>Streptomycetaceae</taxon>
        <taxon>Streptacidiphilus</taxon>
    </lineage>
</organism>
<proteinExistence type="predicted"/>
<dbReference type="RefSeq" id="WP_030262034.1">
    <property type="nucleotide sequence ID" value="NZ_JBHEZZ010000004.1"/>
</dbReference>
<evidence type="ECO:0000313" key="2">
    <source>
        <dbReference type="Proteomes" id="UP001592528"/>
    </source>
</evidence>
<sequence>MLASQYEMTLPADYDLPMLRKRIAAAWHTLDDLDGLGLKAYLFRERGRDGSPVNEYSCFYLWNDPGAMAGFLVGGGGFERIIRFFGRPAVRQWSGLACLSGPARGTTPRAASRQLTVLPPEADPESTGLALATRIQQEIDALAELARREDVHTAALAVDTQHWQLVRFVLWQDSVPPDQQGTERYEVLHLSAPGLAELPNGRHW</sequence>
<comment type="caution">
    <text evidence="1">The sequence shown here is derived from an EMBL/GenBank/DDBJ whole genome shotgun (WGS) entry which is preliminary data.</text>
</comment>
<dbReference type="Proteomes" id="UP001592528">
    <property type="component" value="Unassembled WGS sequence"/>
</dbReference>
<dbReference type="Pfam" id="PF16157">
    <property type="entry name" value="DUF4865"/>
    <property type="match status" value="1"/>
</dbReference>
<protein>
    <submittedName>
        <fullName evidence="1">DUF4865 family protein</fullName>
    </submittedName>
</protein>
<dbReference type="InterPro" id="IPR032349">
    <property type="entry name" value="DUF4865"/>
</dbReference>
<name>A0ABV6UJT1_9ACTN</name>
<keyword evidence="2" id="KW-1185">Reference proteome</keyword>
<dbReference type="EMBL" id="JBHEZZ010000004">
    <property type="protein sequence ID" value="MFC1401707.1"/>
    <property type="molecule type" value="Genomic_DNA"/>
</dbReference>
<reference evidence="1 2" key="1">
    <citation type="submission" date="2024-09" db="EMBL/GenBank/DDBJ databases">
        <authorList>
            <person name="Lee S.D."/>
        </authorList>
    </citation>
    <scope>NUCLEOTIDE SEQUENCE [LARGE SCALE GENOMIC DNA]</scope>
    <source>
        <strain evidence="1 2">N1-5</strain>
    </source>
</reference>
<gene>
    <name evidence="1" type="ORF">ACEZDJ_10440</name>
</gene>
<accession>A0ABV6UJT1</accession>
<evidence type="ECO:0000313" key="1">
    <source>
        <dbReference type="EMBL" id="MFC1401707.1"/>
    </source>
</evidence>